<dbReference type="PANTHER" id="PTHR24007">
    <property type="entry name" value="BRCA1-ASSOCIATED PROTEIN"/>
    <property type="match status" value="1"/>
</dbReference>
<dbReference type="PANTHER" id="PTHR24007:SF7">
    <property type="entry name" value="BRCA1-ASSOCIATED PROTEIN"/>
    <property type="match status" value="1"/>
</dbReference>
<dbReference type="GO" id="GO:0061630">
    <property type="term" value="F:ubiquitin protein ligase activity"/>
    <property type="evidence" value="ECO:0007669"/>
    <property type="project" value="TreeGrafter"/>
</dbReference>
<evidence type="ECO:0000256" key="5">
    <source>
        <dbReference type="SAM" id="Coils"/>
    </source>
</evidence>
<dbReference type="GO" id="GO:0008270">
    <property type="term" value="F:zinc ion binding"/>
    <property type="evidence" value="ECO:0007669"/>
    <property type="project" value="UniProtKB-KW"/>
</dbReference>
<dbReference type="InterPro" id="IPR013083">
    <property type="entry name" value="Znf_RING/FYVE/PHD"/>
</dbReference>
<feature type="region of interest" description="Disordered" evidence="6">
    <location>
        <begin position="580"/>
        <end position="608"/>
    </location>
</feature>
<evidence type="ECO:0000259" key="7">
    <source>
        <dbReference type="PROSITE" id="PS50089"/>
    </source>
</evidence>
<accession>A0A5S6QPC5</accession>
<dbReference type="InterPro" id="IPR011422">
    <property type="entry name" value="BRAP2/ETP1_RRM"/>
</dbReference>
<evidence type="ECO:0000256" key="2">
    <source>
        <dbReference type="ARBA" id="ARBA00022771"/>
    </source>
</evidence>
<keyword evidence="2 4" id="KW-0863">Zinc-finger</keyword>
<evidence type="ECO:0000256" key="4">
    <source>
        <dbReference type="PROSITE-ProRule" id="PRU00502"/>
    </source>
</evidence>
<evidence type="ECO:0000256" key="6">
    <source>
        <dbReference type="SAM" id="MobiDB-lite"/>
    </source>
</evidence>
<dbReference type="Pfam" id="PF07576">
    <property type="entry name" value="BRAP2"/>
    <property type="match status" value="1"/>
</dbReference>
<keyword evidence="3" id="KW-0862">Zinc</keyword>
<dbReference type="Pfam" id="PF13639">
    <property type="entry name" value="zf-RING_2"/>
    <property type="match status" value="1"/>
</dbReference>
<dbReference type="InterPro" id="IPR047243">
    <property type="entry name" value="RING-H2_BRAP2"/>
</dbReference>
<evidence type="ECO:0000259" key="8">
    <source>
        <dbReference type="PROSITE" id="PS50271"/>
    </source>
</evidence>
<evidence type="ECO:0000256" key="1">
    <source>
        <dbReference type="ARBA" id="ARBA00022723"/>
    </source>
</evidence>
<dbReference type="PROSITE" id="PS50089">
    <property type="entry name" value="ZF_RING_2"/>
    <property type="match status" value="1"/>
</dbReference>
<dbReference type="AlphaFoldDB" id="A0A5S6QPC5"/>
<dbReference type="GO" id="GO:0007265">
    <property type="term" value="P:Ras protein signal transduction"/>
    <property type="evidence" value="ECO:0007669"/>
    <property type="project" value="TreeGrafter"/>
</dbReference>
<organism evidence="9 10">
    <name type="scientific">Trichuris muris</name>
    <name type="common">Mouse whipworm</name>
    <dbReference type="NCBI Taxonomy" id="70415"/>
    <lineage>
        <taxon>Eukaryota</taxon>
        <taxon>Metazoa</taxon>
        <taxon>Ecdysozoa</taxon>
        <taxon>Nematoda</taxon>
        <taxon>Enoplea</taxon>
        <taxon>Dorylaimia</taxon>
        <taxon>Trichinellida</taxon>
        <taxon>Trichuridae</taxon>
        <taxon>Trichuris</taxon>
    </lineage>
</organism>
<keyword evidence="5" id="KW-0175">Coiled coil</keyword>
<evidence type="ECO:0000313" key="10">
    <source>
        <dbReference type="WBParaSite" id="TMUE_2000008717.1"/>
    </source>
</evidence>
<dbReference type="SMART" id="SM00290">
    <property type="entry name" value="ZnF_UBP"/>
    <property type="match status" value="1"/>
</dbReference>
<dbReference type="Gene3D" id="3.30.40.10">
    <property type="entry name" value="Zinc/RING finger domain, C3HC4 (zinc finger)"/>
    <property type="match status" value="2"/>
</dbReference>
<evidence type="ECO:0000256" key="3">
    <source>
        <dbReference type="ARBA" id="ARBA00022833"/>
    </source>
</evidence>
<dbReference type="STRING" id="70415.A0A5S6QPC5"/>
<dbReference type="InterPro" id="IPR001841">
    <property type="entry name" value="Znf_RING"/>
</dbReference>
<evidence type="ECO:0000313" key="9">
    <source>
        <dbReference type="Proteomes" id="UP000046395"/>
    </source>
</evidence>
<dbReference type="InterPro" id="IPR001607">
    <property type="entry name" value="Znf_UBP"/>
</dbReference>
<dbReference type="GO" id="GO:0005737">
    <property type="term" value="C:cytoplasm"/>
    <property type="evidence" value="ECO:0007669"/>
    <property type="project" value="TreeGrafter"/>
</dbReference>
<dbReference type="SMART" id="SM00184">
    <property type="entry name" value="RING"/>
    <property type="match status" value="1"/>
</dbReference>
<dbReference type="GO" id="GO:0016567">
    <property type="term" value="P:protein ubiquitination"/>
    <property type="evidence" value="ECO:0007669"/>
    <property type="project" value="TreeGrafter"/>
</dbReference>
<reference evidence="10" key="1">
    <citation type="submission" date="2019-12" db="UniProtKB">
        <authorList>
            <consortium name="WormBaseParasite"/>
        </authorList>
    </citation>
    <scope>IDENTIFICATION</scope>
</reference>
<dbReference type="CDD" id="cd16457">
    <property type="entry name" value="RING-H2_BRAP2"/>
    <property type="match status" value="1"/>
</dbReference>
<feature type="domain" description="RING-type" evidence="7">
    <location>
        <begin position="285"/>
        <end position="325"/>
    </location>
</feature>
<sequence>MHRGSQYTVYETKLFMKSWRSDLNLAVRCVIPRGDEYLSSLSIRFTRALCFVGWRFMVFLPVVVRIEIDDRAALPSWYKEDNDMSSNEPESTEVDDKNIAALDEKARGGRSCNSISIETFESVLDSEPTIADLSSGDVEKVPFFCGNRHIEDTEGLLHIYKPNEKQTNPEGAAGNDDFVASRIQCMLGVPAAMTSQNVLDFLAPFSDSIMHIRFLRDSEPNSFMVLLKFTDEPSSMECYSYLNGRPFNSIEPDLCHLVFVSRVEVVKTSKGGSLPAGGYAEMPKCIVCLERLDETVLGLLTVPCNHSFHAACMKHWSDTTCPVCRHLITPGFTESQTCPVCGKQDDLWICLICGHVGCGRYANGHAYQHFQETQHTFALEVGGQRVWDYAGDNYVHRLIQSKSDGKLVEFNPGNNSIEATEKVEALNLEYSYLLSREMESQRKYYEDRLTEFQEAAYVKISALEKQVDIIKEDDDATKRMLRDVISEKRSLEQRLALTKAKSEELMKRYREELEMNSCMRQNQSDYHKKLIALQEELANVTQTKDKEIEMLKDELRDLMIHIESAARLAREDEATNAEIRQGHLFVPEQSHSRGESSRRRPRGRRNRR</sequence>
<name>A0A5S6QPC5_TRIMR</name>
<dbReference type="SUPFAM" id="SSF57850">
    <property type="entry name" value="RING/U-box"/>
    <property type="match status" value="2"/>
</dbReference>
<dbReference type="PROSITE" id="PS50271">
    <property type="entry name" value="ZF_UBP"/>
    <property type="match status" value="1"/>
</dbReference>
<proteinExistence type="predicted"/>
<keyword evidence="1" id="KW-0479">Metal-binding</keyword>
<dbReference type="Pfam" id="PF02148">
    <property type="entry name" value="zf-UBP"/>
    <property type="match status" value="1"/>
</dbReference>
<feature type="domain" description="UBP-type" evidence="8">
    <location>
        <begin position="322"/>
        <end position="414"/>
    </location>
</feature>
<dbReference type="WBParaSite" id="TMUE_2000008717.1">
    <property type="protein sequence ID" value="TMUE_2000008717.1"/>
    <property type="gene ID" value="WBGene00300374"/>
</dbReference>
<protein>
    <submittedName>
        <fullName evidence="10">BRCA1-associated protein</fullName>
    </submittedName>
</protein>
<feature type="compositionally biased region" description="Basic residues" evidence="6">
    <location>
        <begin position="599"/>
        <end position="608"/>
    </location>
</feature>
<keyword evidence="9" id="KW-1185">Reference proteome</keyword>
<feature type="coiled-coil region" evidence="5">
    <location>
        <begin position="481"/>
        <end position="508"/>
    </location>
</feature>
<dbReference type="Proteomes" id="UP000046395">
    <property type="component" value="Unassembled WGS sequence"/>
</dbReference>